<accession>A0AAN7SYE9</accession>
<dbReference type="Proteomes" id="UP001309876">
    <property type="component" value="Unassembled WGS sequence"/>
</dbReference>
<name>A0AAN7SYE9_9EURO</name>
<comment type="caution">
    <text evidence="2">The sequence shown here is derived from an EMBL/GenBank/DDBJ whole genome shotgun (WGS) entry which is preliminary data.</text>
</comment>
<evidence type="ECO:0000256" key="1">
    <source>
        <dbReference type="SAM" id="Coils"/>
    </source>
</evidence>
<evidence type="ECO:0000313" key="3">
    <source>
        <dbReference type="Proteomes" id="UP001309876"/>
    </source>
</evidence>
<protein>
    <submittedName>
        <fullName evidence="2">Uncharacterized protein</fullName>
    </submittedName>
</protein>
<keyword evidence="3" id="KW-1185">Reference proteome</keyword>
<sequence>MSDMGSSQSVSSSSVVCNNNNIRAGIRLLRVVFTFLAPLLTAGHDGNVSTNDETLEIILPIGMRTVGLLFTSLDEIDAETLPRLSDQDMEVPVFRGLCAVYVTLKDTYLALQLQLRTAMRRLQREQKQVEAYLQSARNITRAHLPQSHRLCAGRLPALTDYCDIALNWIDLTINATDTRLDSTSFLKKILANLVHLSNTASIIYPSASSSTYFRHMTITPVAYFVAIITPIPFLRQRALALMKYRKTEHSRTQLHAIVTSLEGIKINDEDSFVPRKTTEVDMEDVRGNGSDVHKMLTESLTQTGLSHEQEDFVLAVNSVGGEFSEDPQVKTWIGGDIFGVHKRTVLAFA</sequence>
<evidence type="ECO:0000313" key="2">
    <source>
        <dbReference type="EMBL" id="KAK5084786.1"/>
    </source>
</evidence>
<keyword evidence="1" id="KW-0175">Coiled coil</keyword>
<dbReference type="EMBL" id="JAVRRJ010000005">
    <property type="protein sequence ID" value="KAK5084786.1"/>
    <property type="molecule type" value="Genomic_DNA"/>
</dbReference>
<feature type="coiled-coil region" evidence="1">
    <location>
        <begin position="108"/>
        <end position="142"/>
    </location>
</feature>
<proteinExistence type="predicted"/>
<dbReference type="AlphaFoldDB" id="A0AAN7SYE9"/>
<organism evidence="2 3">
    <name type="scientific">Lithohypha guttulata</name>
    <dbReference type="NCBI Taxonomy" id="1690604"/>
    <lineage>
        <taxon>Eukaryota</taxon>
        <taxon>Fungi</taxon>
        <taxon>Dikarya</taxon>
        <taxon>Ascomycota</taxon>
        <taxon>Pezizomycotina</taxon>
        <taxon>Eurotiomycetes</taxon>
        <taxon>Chaetothyriomycetidae</taxon>
        <taxon>Chaetothyriales</taxon>
        <taxon>Trichomeriaceae</taxon>
        <taxon>Lithohypha</taxon>
    </lineage>
</organism>
<reference evidence="2 3" key="1">
    <citation type="submission" date="2023-08" db="EMBL/GenBank/DDBJ databases">
        <title>Black Yeasts Isolated from many extreme environments.</title>
        <authorList>
            <person name="Coleine C."/>
            <person name="Stajich J.E."/>
            <person name="Selbmann L."/>
        </authorList>
    </citation>
    <scope>NUCLEOTIDE SEQUENCE [LARGE SCALE GENOMIC DNA]</scope>
    <source>
        <strain evidence="2 3">CCFEE 5910</strain>
    </source>
</reference>
<gene>
    <name evidence="2" type="ORF">LTR05_005865</name>
</gene>